<feature type="domain" description="Chitin synthase N-terminal" evidence="7">
    <location>
        <begin position="307"/>
        <end position="362"/>
    </location>
</feature>
<dbReference type="GO" id="GO:0004100">
    <property type="term" value="F:chitin synthase activity"/>
    <property type="evidence" value="ECO:0007669"/>
    <property type="project" value="UniProtKB-EC"/>
</dbReference>
<comment type="subcellular location">
    <subcellularLocation>
        <location evidence="1">Cell membrane</location>
        <topology evidence="1">Multi-pass membrane protein</topology>
    </subcellularLocation>
</comment>
<dbReference type="GO" id="GO:0005886">
    <property type="term" value="C:plasma membrane"/>
    <property type="evidence" value="ECO:0007669"/>
    <property type="project" value="UniProtKB-SubCell"/>
</dbReference>
<keyword evidence="10" id="KW-1185">Reference proteome</keyword>
<dbReference type="Proteomes" id="UP000722485">
    <property type="component" value="Unassembled WGS sequence"/>
</dbReference>
<sequence length="571" mass="64370">MDPLSIASGCAGLITAIGSLSLSIHAFVRTCREARGDLDRVSRELFSLQTVLELIQEDVADDGKLFPPTLERQISGILSNCTSVVLEVQSCITKYGDGRLKSRMTWTVNGQGDMEKLRTSLEAHKSALELALDMLTLSFTREIRTNTTKLRDDTAVIKHDITQILQEITRLQGRLPEDAASSTDFILQRFLEEMTNYTEQELDTTIGGHEDDRKYSRVFSYIEEQEEVAVPLHPDAMMTPNDSNGMPVSRFTDTDAVVYFPAGTNAGPVPQMTLQATDEAGVLRSSNLEQGQSDQIALDTCATMRYGGNLVLDCPVSQDMLDSIPHNDERNEFTDWRFTAVMCPPEELKYRHYYLRPMHFARPRRINIVMSFRLNYAETAHKFATRWHFILQSMENLNKKVIENSNVHAWKHILVHIHGPTKWAGLAPGVEQTLDRMGVKPRANVDVMTLDGEQLAFETASPIQTVSTATVKSYRPLTLEDVHRDWMNAVGENLMPEIIIDITSIDEVDLGDSQFLSEMWFNQRERPLMTEFGNGGDGPKIISLSDLVTQLNTKPKSLRKSAVKLARRFLK</sequence>
<dbReference type="EC" id="2.4.1.16" evidence="2"/>
<comment type="caution">
    <text evidence="9">The sequence shown here is derived from an EMBL/GenBank/DDBJ whole genome shotgun (WGS) entry which is preliminary data.</text>
</comment>
<protein>
    <recommendedName>
        <fullName evidence="2">chitin synthase</fullName>
        <ecNumber evidence="2">2.4.1.16</ecNumber>
    </recommendedName>
</protein>
<evidence type="ECO:0000256" key="6">
    <source>
        <dbReference type="ARBA" id="ARBA00023180"/>
    </source>
</evidence>
<evidence type="ECO:0000259" key="7">
    <source>
        <dbReference type="Pfam" id="PF08407"/>
    </source>
</evidence>
<evidence type="ECO:0000256" key="2">
    <source>
        <dbReference type="ARBA" id="ARBA00012543"/>
    </source>
</evidence>
<keyword evidence="4" id="KW-0808">Transferase</keyword>
<dbReference type="OrthoDB" id="524326at2759"/>
<keyword evidence="5" id="KW-1133">Transmembrane helix</keyword>
<accession>A0A9P5H0F8</accession>
<keyword evidence="5" id="KW-0812">Transmembrane</keyword>
<evidence type="ECO:0000256" key="5">
    <source>
        <dbReference type="ARBA" id="ARBA00022989"/>
    </source>
</evidence>
<feature type="domain" description="Azaphilone pigments biosynthesis cluster protein L N-terminal" evidence="8">
    <location>
        <begin position="1"/>
        <end position="176"/>
    </location>
</feature>
<gene>
    <name evidence="9" type="ORF">G7Z17_g11728</name>
</gene>
<keyword evidence="3" id="KW-1003">Cell membrane</keyword>
<dbReference type="InterPro" id="IPR013616">
    <property type="entry name" value="Chitin_synth_N"/>
</dbReference>
<evidence type="ECO:0000259" key="8">
    <source>
        <dbReference type="Pfam" id="PF17111"/>
    </source>
</evidence>
<dbReference type="Pfam" id="PF17111">
    <property type="entry name" value="PigL_N"/>
    <property type="match status" value="1"/>
</dbReference>
<evidence type="ECO:0000256" key="1">
    <source>
        <dbReference type="ARBA" id="ARBA00004651"/>
    </source>
</evidence>
<dbReference type="EMBL" id="JAANBB010000464">
    <property type="protein sequence ID" value="KAF7542262.1"/>
    <property type="molecule type" value="Genomic_DNA"/>
</dbReference>
<keyword evidence="5" id="KW-0472">Membrane</keyword>
<dbReference type="AlphaFoldDB" id="A0A9P5H0F8"/>
<dbReference type="Pfam" id="PF08407">
    <property type="entry name" value="Chitin_synth_1N"/>
    <property type="match status" value="1"/>
</dbReference>
<keyword evidence="4" id="KW-0328">Glycosyltransferase</keyword>
<dbReference type="InterPro" id="IPR031348">
    <property type="entry name" value="PigL_N"/>
</dbReference>
<evidence type="ECO:0000313" key="10">
    <source>
        <dbReference type="Proteomes" id="UP000722485"/>
    </source>
</evidence>
<organism evidence="9 10">
    <name type="scientific">Cylindrodendrum hubeiense</name>
    <dbReference type="NCBI Taxonomy" id="595255"/>
    <lineage>
        <taxon>Eukaryota</taxon>
        <taxon>Fungi</taxon>
        <taxon>Dikarya</taxon>
        <taxon>Ascomycota</taxon>
        <taxon>Pezizomycotina</taxon>
        <taxon>Sordariomycetes</taxon>
        <taxon>Hypocreomycetidae</taxon>
        <taxon>Hypocreales</taxon>
        <taxon>Nectriaceae</taxon>
        <taxon>Cylindrodendrum</taxon>
    </lineage>
</organism>
<name>A0A9P5H0F8_9HYPO</name>
<keyword evidence="6" id="KW-0325">Glycoprotein</keyword>
<reference evidence="9" key="1">
    <citation type="submission" date="2020-03" db="EMBL/GenBank/DDBJ databases">
        <title>Draft Genome Sequence of Cylindrodendrum hubeiense.</title>
        <authorList>
            <person name="Buettner E."/>
            <person name="Kellner H."/>
        </authorList>
    </citation>
    <scope>NUCLEOTIDE SEQUENCE</scope>
    <source>
        <strain evidence="9">IHI 201604</strain>
    </source>
</reference>
<proteinExistence type="predicted"/>
<evidence type="ECO:0000256" key="4">
    <source>
        <dbReference type="ARBA" id="ARBA00022676"/>
    </source>
</evidence>
<evidence type="ECO:0000256" key="3">
    <source>
        <dbReference type="ARBA" id="ARBA00022475"/>
    </source>
</evidence>
<evidence type="ECO:0000313" key="9">
    <source>
        <dbReference type="EMBL" id="KAF7542262.1"/>
    </source>
</evidence>